<evidence type="ECO:0000256" key="7">
    <source>
        <dbReference type="SAM" id="SignalP"/>
    </source>
</evidence>
<feature type="domain" description="PPIase FKBP-type" evidence="8">
    <location>
        <begin position="243"/>
        <end position="334"/>
    </location>
</feature>
<comment type="similarity">
    <text evidence="2">Belongs to the FKBP-type PPIase family.</text>
</comment>
<keyword evidence="7" id="KW-0732">Signal</keyword>
<reference evidence="9 10" key="1">
    <citation type="submission" date="2020-02" db="EMBL/GenBank/DDBJ databases">
        <title>Full genome sequence of Nocardioides sp. R-3366.</title>
        <authorList>
            <person name="Im W.-T."/>
        </authorList>
    </citation>
    <scope>NUCLEOTIDE SEQUENCE [LARGE SCALE GENOMIC DNA]</scope>
    <source>
        <strain evidence="9 10">R-3366</strain>
    </source>
</reference>
<organism evidence="9 10">
    <name type="scientific">Nocardioides anomalus</name>
    <dbReference type="NCBI Taxonomy" id="2712223"/>
    <lineage>
        <taxon>Bacteria</taxon>
        <taxon>Bacillati</taxon>
        <taxon>Actinomycetota</taxon>
        <taxon>Actinomycetes</taxon>
        <taxon>Propionibacteriales</taxon>
        <taxon>Nocardioidaceae</taxon>
        <taxon>Nocardioides</taxon>
    </lineage>
</organism>
<dbReference type="RefSeq" id="WP_165232286.1">
    <property type="nucleotide sequence ID" value="NZ_CP049257.1"/>
</dbReference>
<dbReference type="Pfam" id="PF00254">
    <property type="entry name" value="FKBP_C"/>
    <property type="match status" value="1"/>
</dbReference>
<dbReference type="KEGG" id="nano:G5V58_10985"/>
<evidence type="ECO:0000259" key="8">
    <source>
        <dbReference type="PROSITE" id="PS50059"/>
    </source>
</evidence>
<evidence type="ECO:0000313" key="10">
    <source>
        <dbReference type="Proteomes" id="UP000502996"/>
    </source>
</evidence>
<dbReference type="GO" id="GO:0003755">
    <property type="term" value="F:peptidyl-prolyl cis-trans isomerase activity"/>
    <property type="evidence" value="ECO:0007669"/>
    <property type="project" value="UniProtKB-KW"/>
</dbReference>
<dbReference type="SUPFAM" id="SSF54534">
    <property type="entry name" value="FKBP-like"/>
    <property type="match status" value="2"/>
</dbReference>
<dbReference type="PROSITE" id="PS51257">
    <property type="entry name" value="PROKAR_LIPOPROTEIN"/>
    <property type="match status" value="1"/>
</dbReference>
<dbReference type="EC" id="5.2.1.8" evidence="3 6"/>
<dbReference type="Gene3D" id="3.10.50.40">
    <property type="match status" value="1"/>
</dbReference>
<gene>
    <name evidence="9" type="ORF">G5V58_10985</name>
</gene>
<keyword evidence="5 6" id="KW-0413">Isomerase</keyword>
<dbReference type="Proteomes" id="UP000502996">
    <property type="component" value="Chromosome"/>
</dbReference>
<dbReference type="EMBL" id="CP049257">
    <property type="protein sequence ID" value="QIG43211.1"/>
    <property type="molecule type" value="Genomic_DNA"/>
</dbReference>
<dbReference type="PROSITE" id="PS50059">
    <property type="entry name" value="FKBP_PPIASE"/>
    <property type="match status" value="1"/>
</dbReference>
<accession>A0A6G6WCY7</accession>
<evidence type="ECO:0000256" key="2">
    <source>
        <dbReference type="ARBA" id="ARBA00006577"/>
    </source>
</evidence>
<dbReference type="PANTHER" id="PTHR43811:SF19">
    <property type="entry name" value="39 KDA FK506-BINDING NUCLEAR PROTEIN"/>
    <property type="match status" value="1"/>
</dbReference>
<evidence type="ECO:0000313" key="9">
    <source>
        <dbReference type="EMBL" id="QIG43211.1"/>
    </source>
</evidence>
<evidence type="ECO:0000256" key="4">
    <source>
        <dbReference type="ARBA" id="ARBA00023110"/>
    </source>
</evidence>
<feature type="chain" id="PRO_5039239416" description="peptidylprolyl isomerase" evidence="7">
    <location>
        <begin position="35"/>
        <end position="334"/>
    </location>
</feature>
<evidence type="ECO:0000256" key="3">
    <source>
        <dbReference type="ARBA" id="ARBA00013194"/>
    </source>
</evidence>
<name>A0A6G6WCY7_9ACTN</name>
<keyword evidence="10" id="KW-1185">Reference proteome</keyword>
<dbReference type="InterPro" id="IPR001179">
    <property type="entry name" value="PPIase_FKBP_dom"/>
</dbReference>
<evidence type="ECO:0000256" key="6">
    <source>
        <dbReference type="PROSITE-ProRule" id="PRU00277"/>
    </source>
</evidence>
<evidence type="ECO:0000256" key="5">
    <source>
        <dbReference type="ARBA" id="ARBA00023235"/>
    </source>
</evidence>
<evidence type="ECO:0000256" key="1">
    <source>
        <dbReference type="ARBA" id="ARBA00000971"/>
    </source>
</evidence>
<keyword evidence="4 6" id="KW-0697">Rotamase</keyword>
<dbReference type="PANTHER" id="PTHR43811">
    <property type="entry name" value="FKBP-TYPE PEPTIDYL-PROLYL CIS-TRANS ISOMERASE FKPA"/>
    <property type="match status" value="1"/>
</dbReference>
<dbReference type="AlphaFoldDB" id="A0A6G6WCY7"/>
<sequence length="334" mass="35086">MLLTGRPASRTRSRARRLATIPALLACAALVLSACGDDGGGGGDDPLGVSEGAAERLDAVTISGDVGTAPEVKWKGEMQAGKVETETLTEGDGDALKGQDDVMAQLWIGNGYSQREVYSTYTDKKAELLTVNNQLPDFLAGIRDAKIGSRLAITASAEEMFGQAGNSQLDIGNKDSVLVIVDLVSKVLDKPEGEQTAYPAWMPKPNFEKGVIKSWDFTGTPQPTDKLLRTQLIKGTGPRVKKGQTIAVRYLGQAFGGDKPFDQNYGDDGQGAPTTFSIGTGAVIKGWDQGLEGVPVGSRVVLEVPPDLGYGEQGSDGIPANATLVFMIDVLGAA</sequence>
<proteinExistence type="inferred from homology"/>
<feature type="signal peptide" evidence="7">
    <location>
        <begin position="1"/>
        <end position="34"/>
    </location>
</feature>
<protein>
    <recommendedName>
        <fullName evidence="3 6">peptidylprolyl isomerase</fullName>
        <ecNumber evidence="3 6">5.2.1.8</ecNumber>
    </recommendedName>
</protein>
<comment type="catalytic activity">
    <reaction evidence="1 6">
        <text>[protein]-peptidylproline (omega=180) = [protein]-peptidylproline (omega=0)</text>
        <dbReference type="Rhea" id="RHEA:16237"/>
        <dbReference type="Rhea" id="RHEA-COMP:10747"/>
        <dbReference type="Rhea" id="RHEA-COMP:10748"/>
        <dbReference type="ChEBI" id="CHEBI:83833"/>
        <dbReference type="ChEBI" id="CHEBI:83834"/>
        <dbReference type="EC" id="5.2.1.8"/>
    </reaction>
</comment>
<dbReference type="InterPro" id="IPR046357">
    <property type="entry name" value="PPIase_dom_sf"/>
</dbReference>